<keyword evidence="5" id="KW-0238">DNA-binding</keyword>
<organism evidence="7 8">
    <name type="scientific">Absicoccus porci</name>
    <dbReference type="NCBI Taxonomy" id="2486576"/>
    <lineage>
        <taxon>Bacteria</taxon>
        <taxon>Bacillati</taxon>
        <taxon>Bacillota</taxon>
        <taxon>Erysipelotrichia</taxon>
        <taxon>Erysipelotrichales</taxon>
        <taxon>Erysipelotrichaceae</taxon>
        <taxon>Absicoccus</taxon>
    </lineage>
</organism>
<dbReference type="InterPro" id="IPR004408">
    <property type="entry name" value="Biotin_CoA_COase_ligase"/>
</dbReference>
<feature type="DNA-binding region" description="H-T-H motif" evidence="5">
    <location>
        <begin position="21"/>
        <end position="40"/>
    </location>
</feature>
<evidence type="ECO:0000313" key="7">
    <source>
        <dbReference type="EMBL" id="RNM29810.1"/>
    </source>
</evidence>
<dbReference type="GO" id="GO:0009249">
    <property type="term" value="P:protein lipoylation"/>
    <property type="evidence" value="ECO:0007669"/>
    <property type="project" value="UniProtKB-ARBA"/>
</dbReference>
<dbReference type="InterPro" id="IPR008988">
    <property type="entry name" value="Transcriptional_repressor_C"/>
</dbReference>
<dbReference type="OrthoDB" id="9807064at2"/>
<keyword evidence="2 5" id="KW-0547">Nucleotide-binding</keyword>
<feature type="binding site" evidence="5">
    <location>
        <begin position="88"/>
        <end position="90"/>
    </location>
    <ligand>
        <name>biotin</name>
        <dbReference type="ChEBI" id="CHEBI:57586"/>
    </ligand>
</feature>
<dbReference type="InterPro" id="IPR045864">
    <property type="entry name" value="aa-tRNA-synth_II/BPL/LPL"/>
</dbReference>
<keyword evidence="4 5" id="KW-0092">Biotin</keyword>
<keyword evidence="5" id="KW-0804">Transcription</keyword>
<feature type="domain" description="BPL/LPL catalytic" evidence="6">
    <location>
        <begin position="65"/>
        <end position="254"/>
    </location>
</feature>
<keyword evidence="8" id="KW-1185">Reference proteome</keyword>
<dbReference type="Proteomes" id="UP000276568">
    <property type="component" value="Unassembled WGS sequence"/>
</dbReference>
<accession>A0A3N0I032</accession>
<dbReference type="GO" id="GO:0006355">
    <property type="term" value="P:regulation of DNA-templated transcription"/>
    <property type="evidence" value="ECO:0007669"/>
    <property type="project" value="UniProtKB-UniRule"/>
</dbReference>
<name>A0A3N0I032_9FIRM</name>
<dbReference type="GO" id="GO:0016740">
    <property type="term" value="F:transferase activity"/>
    <property type="evidence" value="ECO:0007669"/>
    <property type="project" value="UniProtKB-ARBA"/>
</dbReference>
<dbReference type="Gene3D" id="1.10.10.10">
    <property type="entry name" value="Winged helix-like DNA-binding domain superfamily/Winged helix DNA-binding domain"/>
    <property type="match status" value="1"/>
</dbReference>
<dbReference type="RefSeq" id="WP_128520874.1">
    <property type="nucleotide sequence ID" value="NZ_JALFCT010000016.1"/>
</dbReference>
<dbReference type="GO" id="GO:0003677">
    <property type="term" value="F:DNA binding"/>
    <property type="evidence" value="ECO:0007669"/>
    <property type="project" value="UniProtKB-UniRule"/>
</dbReference>
<dbReference type="InterPro" id="IPR036388">
    <property type="entry name" value="WH-like_DNA-bd_sf"/>
</dbReference>
<sequence>MKLKQKILMDFLANPSQTLSGQQLCEKYAVSRTAVWKAIQSLKQDGYEIEATPHAGYHFIKDIDALDAARIQYYIPDVPVIVFDSIDSTNNYAKRLLMEKEVQEGTMIVANQQTAGRGRQGHSFYSPADTGLYLSIILRPYALTQNVLKITLAAAVATCEAIEEISSVSCQIKWVNDLFVGHQKVCGILTEATANFEMQQIESIIVGIGINCKTMTFPEEITHIAGSLNVDTIDRNHLSALIWQHLMKWIQHLNDKKLMDAYRSRSLLIGKTITYTWQNETRTGIAIDINEDGQLVVQTKDQIQILHSGEVSIQKW</sequence>
<dbReference type="PROSITE" id="PS51733">
    <property type="entry name" value="BPL_LPL_CATALYTIC"/>
    <property type="match status" value="1"/>
</dbReference>
<evidence type="ECO:0000256" key="4">
    <source>
        <dbReference type="ARBA" id="ARBA00023267"/>
    </source>
</evidence>
<dbReference type="GO" id="GO:0004077">
    <property type="term" value="F:biotin--[biotin carboxyl-carrier protein] ligase activity"/>
    <property type="evidence" value="ECO:0007669"/>
    <property type="project" value="UniProtKB-UniRule"/>
</dbReference>
<reference evidence="7 8" key="1">
    <citation type="submission" date="2018-11" db="EMBL/GenBank/DDBJ databases">
        <title>Clostridium sp. nov., a member of the family Erysipelotrichaceae isolated from pig faeces.</title>
        <authorList>
            <person name="Chang Y.-H."/>
        </authorList>
    </citation>
    <scope>NUCLEOTIDE SEQUENCE [LARGE SCALE GENOMIC DNA]</scope>
    <source>
        <strain evidence="7 8">YH-panp20</strain>
    </source>
</reference>
<dbReference type="EMBL" id="RJQC01000003">
    <property type="protein sequence ID" value="RNM29810.1"/>
    <property type="molecule type" value="Genomic_DNA"/>
</dbReference>
<dbReference type="SUPFAM" id="SSF50037">
    <property type="entry name" value="C-terminal domain of transcriptional repressors"/>
    <property type="match status" value="1"/>
</dbReference>
<dbReference type="Pfam" id="PF03099">
    <property type="entry name" value="BPL_LplA_LipB"/>
    <property type="match status" value="1"/>
</dbReference>
<comment type="caution">
    <text evidence="7">The sequence shown here is derived from an EMBL/GenBank/DDBJ whole genome shotgun (WGS) entry which is preliminary data.</text>
</comment>
<dbReference type="PANTHER" id="PTHR12835">
    <property type="entry name" value="BIOTIN PROTEIN LIGASE"/>
    <property type="match status" value="1"/>
</dbReference>
<feature type="binding site" evidence="5">
    <location>
        <position position="113"/>
    </location>
    <ligand>
        <name>biotin</name>
        <dbReference type="ChEBI" id="CHEBI:57586"/>
    </ligand>
</feature>
<dbReference type="SUPFAM" id="SSF46785">
    <property type="entry name" value="Winged helix' DNA-binding domain"/>
    <property type="match status" value="1"/>
</dbReference>
<dbReference type="NCBIfam" id="TIGR00121">
    <property type="entry name" value="birA_ligase"/>
    <property type="match status" value="1"/>
</dbReference>
<evidence type="ECO:0000313" key="8">
    <source>
        <dbReference type="Proteomes" id="UP000276568"/>
    </source>
</evidence>
<dbReference type="Pfam" id="PF08279">
    <property type="entry name" value="HTH_11"/>
    <property type="match status" value="1"/>
</dbReference>
<evidence type="ECO:0000259" key="6">
    <source>
        <dbReference type="PROSITE" id="PS51733"/>
    </source>
</evidence>
<feature type="binding site" evidence="5">
    <location>
        <begin position="117"/>
        <end position="119"/>
    </location>
    <ligand>
        <name>biotin</name>
        <dbReference type="ChEBI" id="CHEBI:57586"/>
    </ligand>
</feature>
<keyword evidence="1 5" id="KW-0436">Ligase</keyword>
<dbReference type="PANTHER" id="PTHR12835:SF5">
    <property type="entry name" value="BIOTIN--PROTEIN LIGASE"/>
    <property type="match status" value="1"/>
</dbReference>
<dbReference type="GO" id="GO:0005737">
    <property type="term" value="C:cytoplasm"/>
    <property type="evidence" value="ECO:0007669"/>
    <property type="project" value="TreeGrafter"/>
</dbReference>
<dbReference type="HAMAP" id="MF_00978">
    <property type="entry name" value="Bifunct_BirA"/>
    <property type="match status" value="1"/>
</dbReference>
<keyword evidence="5" id="KW-0805">Transcription regulation</keyword>
<dbReference type="CDD" id="cd16442">
    <property type="entry name" value="BPL"/>
    <property type="match status" value="1"/>
</dbReference>
<comment type="similarity">
    <text evidence="5">Belongs to the biotin--protein ligase family.</text>
</comment>
<dbReference type="InterPro" id="IPR030855">
    <property type="entry name" value="Bifunct_BirA"/>
</dbReference>
<keyword evidence="3 5" id="KW-0067">ATP-binding</keyword>
<comment type="catalytic activity">
    <reaction evidence="5">
        <text>biotin + L-lysyl-[protein] + ATP = N(6)-biotinyl-L-lysyl-[protein] + AMP + diphosphate + H(+)</text>
        <dbReference type="Rhea" id="RHEA:11756"/>
        <dbReference type="Rhea" id="RHEA-COMP:9752"/>
        <dbReference type="Rhea" id="RHEA-COMP:10505"/>
        <dbReference type="ChEBI" id="CHEBI:15378"/>
        <dbReference type="ChEBI" id="CHEBI:29969"/>
        <dbReference type="ChEBI" id="CHEBI:30616"/>
        <dbReference type="ChEBI" id="CHEBI:33019"/>
        <dbReference type="ChEBI" id="CHEBI:57586"/>
        <dbReference type="ChEBI" id="CHEBI:83144"/>
        <dbReference type="ChEBI" id="CHEBI:456215"/>
        <dbReference type="EC" id="6.3.4.15"/>
    </reaction>
</comment>
<dbReference type="InterPro" id="IPR036390">
    <property type="entry name" value="WH_DNA-bd_sf"/>
</dbReference>
<evidence type="ECO:0000256" key="5">
    <source>
        <dbReference type="HAMAP-Rule" id="MF_00978"/>
    </source>
</evidence>
<dbReference type="InterPro" id="IPR004143">
    <property type="entry name" value="BPL_LPL_catalytic"/>
</dbReference>
<dbReference type="EC" id="6.3.4.15" evidence="5"/>
<dbReference type="Gene3D" id="3.30.930.10">
    <property type="entry name" value="Bira Bifunctional Protein, Domain 2"/>
    <property type="match status" value="1"/>
</dbReference>
<feature type="binding site" evidence="5">
    <location>
        <position position="184"/>
    </location>
    <ligand>
        <name>biotin</name>
        <dbReference type="ChEBI" id="CHEBI:57586"/>
    </ligand>
</feature>
<comment type="function">
    <text evidence="5">Acts both as a biotin--[acetyl-CoA-carboxylase] ligase and a repressor.</text>
</comment>
<dbReference type="Gene3D" id="2.30.30.100">
    <property type="match status" value="1"/>
</dbReference>
<evidence type="ECO:0000256" key="3">
    <source>
        <dbReference type="ARBA" id="ARBA00022840"/>
    </source>
</evidence>
<keyword evidence="5" id="KW-0678">Repressor</keyword>
<evidence type="ECO:0000256" key="2">
    <source>
        <dbReference type="ARBA" id="ARBA00022741"/>
    </source>
</evidence>
<dbReference type="InterPro" id="IPR013196">
    <property type="entry name" value="HTH_11"/>
</dbReference>
<gene>
    <name evidence="5" type="primary">birA</name>
    <name evidence="7" type="ORF">EDX97_09300</name>
</gene>
<dbReference type="SUPFAM" id="SSF55681">
    <property type="entry name" value="Class II aaRS and biotin synthetases"/>
    <property type="match status" value="1"/>
</dbReference>
<dbReference type="Pfam" id="PF02237">
    <property type="entry name" value="BPL_C"/>
    <property type="match status" value="1"/>
</dbReference>
<dbReference type="AlphaFoldDB" id="A0A3N0I032"/>
<dbReference type="GO" id="GO:0005524">
    <property type="term" value="F:ATP binding"/>
    <property type="evidence" value="ECO:0007669"/>
    <property type="project" value="UniProtKB-UniRule"/>
</dbReference>
<evidence type="ECO:0000256" key="1">
    <source>
        <dbReference type="ARBA" id="ARBA00022598"/>
    </source>
</evidence>
<dbReference type="InterPro" id="IPR003142">
    <property type="entry name" value="BPL_C"/>
</dbReference>
<protein>
    <recommendedName>
        <fullName evidence="5">Bifunctional ligase/repressor BirA</fullName>
    </recommendedName>
    <alternativeName>
        <fullName evidence="5">Biotin--[acetyl-CoA-carboxylase] ligase</fullName>
        <ecNumber evidence="5">6.3.4.15</ecNumber>
    </alternativeName>
    <alternativeName>
        <fullName evidence="5">Biotin--protein ligase</fullName>
    </alternativeName>
    <alternativeName>
        <fullName evidence="5">Biotin-[acetyl-CoA carboxylase] synthetase</fullName>
    </alternativeName>
</protein>
<proteinExistence type="inferred from homology"/>